<dbReference type="GO" id="GO:0016410">
    <property type="term" value="F:N-acyltransferase activity"/>
    <property type="evidence" value="ECO:0007669"/>
    <property type="project" value="UniProtKB-UniRule"/>
</dbReference>
<evidence type="ECO:0000256" key="7">
    <source>
        <dbReference type="ARBA" id="ARBA00023136"/>
    </source>
</evidence>
<protein>
    <recommendedName>
        <fullName evidence="9">Apolipoprotein N-acyltransferase</fullName>
        <shortName evidence="9">ALP N-acyltransferase</shortName>
        <ecNumber evidence="9">2.3.1.269</ecNumber>
    </recommendedName>
</protein>
<evidence type="ECO:0000256" key="8">
    <source>
        <dbReference type="ARBA" id="ARBA00023315"/>
    </source>
</evidence>
<dbReference type="CDD" id="cd07571">
    <property type="entry name" value="ALP_N-acyl_transferase"/>
    <property type="match status" value="1"/>
</dbReference>
<dbReference type="OrthoDB" id="9804277at2"/>
<dbReference type="InterPro" id="IPR045378">
    <property type="entry name" value="LNT_N"/>
</dbReference>
<feature type="transmembrane region" description="Helical" evidence="9">
    <location>
        <begin position="464"/>
        <end position="485"/>
    </location>
</feature>
<dbReference type="PROSITE" id="PS50263">
    <property type="entry name" value="CN_HYDROLASE"/>
    <property type="match status" value="1"/>
</dbReference>
<proteinExistence type="inferred from homology"/>
<keyword evidence="8 9" id="KW-0012">Acyltransferase</keyword>
<keyword evidence="12" id="KW-1185">Reference proteome</keyword>
<keyword evidence="6 9" id="KW-1133">Transmembrane helix</keyword>
<keyword evidence="4 9" id="KW-0808">Transferase</keyword>
<evidence type="ECO:0000313" key="12">
    <source>
        <dbReference type="Proteomes" id="UP000266313"/>
    </source>
</evidence>
<feature type="domain" description="CN hydrolase" evidence="10">
    <location>
        <begin position="219"/>
        <end position="457"/>
    </location>
</feature>
<dbReference type="EC" id="2.3.1.269" evidence="9"/>
<reference evidence="11 12" key="1">
    <citation type="submission" date="2016-12" db="EMBL/GenBank/DDBJ databases">
        <title>Genome sequencing of Methylocaldum marinum.</title>
        <authorList>
            <person name="Takeuchi M."/>
            <person name="Kamagata Y."/>
            <person name="Hiraoka S."/>
            <person name="Oshima K."/>
            <person name="Hattori M."/>
            <person name="Iwasaki W."/>
        </authorList>
    </citation>
    <scope>NUCLEOTIDE SEQUENCE [LARGE SCALE GENOMIC DNA]</scope>
    <source>
        <strain evidence="11 12">S8</strain>
    </source>
</reference>
<evidence type="ECO:0000259" key="10">
    <source>
        <dbReference type="PROSITE" id="PS50263"/>
    </source>
</evidence>
<feature type="transmembrane region" description="Helical" evidence="9">
    <location>
        <begin position="152"/>
        <end position="173"/>
    </location>
</feature>
<dbReference type="InterPro" id="IPR004563">
    <property type="entry name" value="Apolipo_AcylTrfase"/>
</dbReference>
<dbReference type="GO" id="GO:0005886">
    <property type="term" value="C:plasma membrane"/>
    <property type="evidence" value="ECO:0007669"/>
    <property type="project" value="UniProtKB-SubCell"/>
</dbReference>
<dbReference type="Pfam" id="PF00795">
    <property type="entry name" value="CN_hydrolase"/>
    <property type="match status" value="1"/>
</dbReference>
<evidence type="ECO:0000256" key="2">
    <source>
        <dbReference type="ARBA" id="ARBA00010065"/>
    </source>
</evidence>
<dbReference type="InterPro" id="IPR036526">
    <property type="entry name" value="C-N_Hydrolase_sf"/>
</dbReference>
<dbReference type="GO" id="GO:0042158">
    <property type="term" value="P:lipoprotein biosynthetic process"/>
    <property type="evidence" value="ECO:0007669"/>
    <property type="project" value="UniProtKB-UniRule"/>
</dbReference>
<evidence type="ECO:0000256" key="4">
    <source>
        <dbReference type="ARBA" id="ARBA00022679"/>
    </source>
</evidence>
<feature type="transmembrane region" description="Helical" evidence="9">
    <location>
        <begin position="185"/>
        <end position="206"/>
    </location>
</feature>
<dbReference type="PANTHER" id="PTHR38686">
    <property type="entry name" value="APOLIPOPROTEIN N-ACYLTRANSFERASE"/>
    <property type="match status" value="1"/>
</dbReference>
<feature type="transmembrane region" description="Helical" evidence="9">
    <location>
        <begin position="51"/>
        <end position="69"/>
    </location>
</feature>
<dbReference type="AlphaFoldDB" id="A0A250KLG8"/>
<keyword evidence="11" id="KW-0449">Lipoprotein</keyword>
<feature type="transmembrane region" description="Helical" evidence="9">
    <location>
        <begin position="20"/>
        <end position="39"/>
    </location>
</feature>
<feature type="transmembrane region" description="Helical" evidence="9">
    <location>
        <begin position="75"/>
        <end position="100"/>
    </location>
</feature>
<accession>A0A250KLG8</accession>
<dbReference type="Pfam" id="PF20154">
    <property type="entry name" value="LNT_N"/>
    <property type="match status" value="1"/>
</dbReference>
<keyword evidence="7 9" id="KW-0472">Membrane</keyword>
<evidence type="ECO:0000256" key="1">
    <source>
        <dbReference type="ARBA" id="ARBA00004651"/>
    </source>
</evidence>
<dbReference type="InterPro" id="IPR003010">
    <property type="entry name" value="C-N_Hydrolase"/>
</dbReference>
<keyword evidence="3 9" id="KW-1003">Cell membrane</keyword>
<comment type="similarity">
    <text evidence="2 9">Belongs to the CN hydrolase family. Apolipoprotein N-acyltransferase subfamily.</text>
</comment>
<dbReference type="SUPFAM" id="SSF56317">
    <property type="entry name" value="Carbon-nitrogen hydrolase"/>
    <property type="match status" value="1"/>
</dbReference>
<sequence>MLYDILALFGGLLLPLAFSPFDYAFLAVLGLLLLFASWLKATPGRAFLRGYLFGLGQFGLGVSWVYVSMHDYGGASFLAAAGLTFLFTAFLALYPALAGWLSRRFWDSGRTLQLLVVFPAVWILLEWFRGWFLTGFPWLQIGYSQTDTPLAGYGPVLGVYGIGWVVAFLAGAIPAALGSARKPRMVMAAAILTVLALSRVLGGISWTQPAGEPFQVTLLQGNVPQDMKWQPEFQRETLDMYTEMTRQSWDARLIVWPETAVPAFYHQVENTYLAELAAEAKDRDTDLLIGVPFYDQTKDRYFNAVVALGASPGIYFKRHLVPFGEYLPLRPVLGFVLDILDIPLSDFAGGNGGQKALVAAGHALAASICYEDIFGQESLASLPEAAYLVNVTNDAWFGDSIAPYQHAQMARMRSLETGRYMLRATNTGITAIITPKGEIAVAAPLFQRTRLSGTITPVAGSTPYVLWSDWPVVVGLGAGLGLVAWRRRRRTEA</sequence>
<evidence type="ECO:0000256" key="3">
    <source>
        <dbReference type="ARBA" id="ARBA00022475"/>
    </source>
</evidence>
<dbReference type="HAMAP" id="MF_01148">
    <property type="entry name" value="Lnt"/>
    <property type="match status" value="1"/>
</dbReference>
<dbReference type="PANTHER" id="PTHR38686:SF1">
    <property type="entry name" value="APOLIPOPROTEIN N-ACYLTRANSFERASE"/>
    <property type="match status" value="1"/>
</dbReference>
<comment type="function">
    <text evidence="9">Catalyzes the phospholipid dependent N-acylation of the N-terminal cysteine of apolipoprotein, the last step in lipoprotein maturation.</text>
</comment>
<evidence type="ECO:0000256" key="9">
    <source>
        <dbReference type="HAMAP-Rule" id="MF_01148"/>
    </source>
</evidence>
<evidence type="ECO:0000313" key="11">
    <source>
        <dbReference type="EMBL" id="BBA32570.1"/>
    </source>
</evidence>
<gene>
    <name evidence="9" type="primary">lnt</name>
    <name evidence="11" type="ORF">sS8_0605</name>
</gene>
<evidence type="ECO:0000256" key="6">
    <source>
        <dbReference type="ARBA" id="ARBA00022989"/>
    </source>
</evidence>
<dbReference type="KEGG" id="mmai:sS8_0605"/>
<dbReference type="Gene3D" id="3.60.110.10">
    <property type="entry name" value="Carbon-nitrogen hydrolase"/>
    <property type="match status" value="1"/>
</dbReference>
<dbReference type="Proteomes" id="UP000266313">
    <property type="component" value="Chromosome"/>
</dbReference>
<dbReference type="UniPathway" id="UPA00666"/>
<comment type="subcellular location">
    <subcellularLocation>
        <location evidence="1 9">Cell membrane</location>
        <topology evidence="1 9">Multi-pass membrane protein</topology>
    </subcellularLocation>
</comment>
<keyword evidence="5 9" id="KW-0812">Transmembrane</keyword>
<dbReference type="RefSeq" id="WP_119632586.1">
    <property type="nucleotide sequence ID" value="NZ_AP017928.1"/>
</dbReference>
<comment type="pathway">
    <text evidence="9">Protein modification; lipoprotein biosynthesis (N-acyl transfer).</text>
</comment>
<feature type="transmembrane region" description="Helical" evidence="9">
    <location>
        <begin position="112"/>
        <end position="132"/>
    </location>
</feature>
<dbReference type="EMBL" id="AP017928">
    <property type="protein sequence ID" value="BBA32570.1"/>
    <property type="molecule type" value="Genomic_DNA"/>
</dbReference>
<comment type="catalytic activity">
    <reaction evidence="9">
        <text>N-terminal S-1,2-diacyl-sn-glyceryl-L-cysteinyl-[lipoprotein] + a glycerophospholipid = N-acyl-S-1,2-diacyl-sn-glyceryl-L-cysteinyl-[lipoprotein] + a 2-acyl-sn-glycero-3-phospholipid + H(+)</text>
        <dbReference type="Rhea" id="RHEA:48228"/>
        <dbReference type="Rhea" id="RHEA-COMP:14681"/>
        <dbReference type="Rhea" id="RHEA-COMP:14684"/>
        <dbReference type="ChEBI" id="CHEBI:15378"/>
        <dbReference type="ChEBI" id="CHEBI:136912"/>
        <dbReference type="ChEBI" id="CHEBI:140656"/>
        <dbReference type="ChEBI" id="CHEBI:140657"/>
        <dbReference type="ChEBI" id="CHEBI:140660"/>
        <dbReference type="EC" id="2.3.1.269"/>
    </reaction>
</comment>
<dbReference type="NCBIfam" id="TIGR00546">
    <property type="entry name" value="lnt"/>
    <property type="match status" value="1"/>
</dbReference>
<organism evidence="11 12">
    <name type="scientific">Methylocaldum marinum</name>
    <dbReference type="NCBI Taxonomy" id="1432792"/>
    <lineage>
        <taxon>Bacteria</taxon>
        <taxon>Pseudomonadati</taxon>
        <taxon>Pseudomonadota</taxon>
        <taxon>Gammaproteobacteria</taxon>
        <taxon>Methylococcales</taxon>
        <taxon>Methylococcaceae</taxon>
        <taxon>Methylocaldum</taxon>
    </lineage>
</organism>
<name>A0A250KLG8_9GAMM</name>
<evidence type="ECO:0000256" key="5">
    <source>
        <dbReference type="ARBA" id="ARBA00022692"/>
    </source>
</evidence>